<gene>
    <name evidence="1" type="ORF">ADICYQ_1512</name>
</gene>
<dbReference type="AlphaFoldDB" id="S7VGR2"/>
<sequence length="40" mass="4660">MHFSVDFGNLYHDMVNLNSLLFCKLRNFINPGIISSKFLL</sequence>
<dbReference type="Proteomes" id="UP000014974">
    <property type="component" value="Unassembled WGS sequence"/>
</dbReference>
<comment type="caution">
    <text evidence="1">The sequence shown here is derived from an EMBL/GenBank/DDBJ whole genome shotgun (WGS) entry which is preliminary data.</text>
</comment>
<protein>
    <submittedName>
        <fullName evidence="1">Uncharacterized protein</fullName>
    </submittedName>
</protein>
<evidence type="ECO:0000313" key="2">
    <source>
        <dbReference type="Proteomes" id="UP000014974"/>
    </source>
</evidence>
<name>S7VGR2_9BACT</name>
<organism evidence="1 2">
    <name type="scientific">Cyclobacterium qasimii M12-11B</name>
    <dbReference type="NCBI Taxonomy" id="641524"/>
    <lineage>
        <taxon>Bacteria</taxon>
        <taxon>Pseudomonadati</taxon>
        <taxon>Bacteroidota</taxon>
        <taxon>Cytophagia</taxon>
        <taxon>Cytophagales</taxon>
        <taxon>Cyclobacteriaceae</taxon>
        <taxon>Cyclobacterium</taxon>
    </lineage>
</organism>
<accession>S7VGR2</accession>
<proteinExistence type="predicted"/>
<reference evidence="1 2" key="1">
    <citation type="journal article" date="2013" name="Genome Announc.">
        <title>Draft Genome Sequence of Cyclobacterium qasimii Strain M12-11BT, Isolated from Arctic Marine Sediment.</title>
        <authorList>
            <person name="Shivaji S."/>
            <person name="Ara S."/>
            <person name="Singh A."/>
            <person name="Kumar Pinnaka A."/>
        </authorList>
    </citation>
    <scope>NUCLEOTIDE SEQUENCE [LARGE SCALE GENOMIC DNA]</scope>
    <source>
        <strain evidence="1 2">M12-11B</strain>
    </source>
</reference>
<evidence type="ECO:0000313" key="1">
    <source>
        <dbReference type="EMBL" id="EPR69410.1"/>
    </source>
</evidence>
<dbReference type="EMBL" id="ATNM01000065">
    <property type="protein sequence ID" value="EPR69410.1"/>
    <property type="molecule type" value="Genomic_DNA"/>
</dbReference>